<accession>A0ABD3GHM7</accession>
<proteinExistence type="predicted"/>
<reference evidence="2 3" key="1">
    <citation type="submission" date="2024-09" db="EMBL/GenBank/DDBJ databases">
        <title>Chromosome-scale assembly of Riccia sorocarpa.</title>
        <authorList>
            <person name="Paukszto L."/>
        </authorList>
    </citation>
    <scope>NUCLEOTIDE SEQUENCE [LARGE SCALE GENOMIC DNA]</scope>
    <source>
        <strain evidence="2">LP-2024</strain>
        <tissue evidence="2">Aerial parts of the thallus</tissue>
    </source>
</reference>
<organism evidence="2 3">
    <name type="scientific">Riccia sorocarpa</name>
    <dbReference type="NCBI Taxonomy" id="122646"/>
    <lineage>
        <taxon>Eukaryota</taxon>
        <taxon>Viridiplantae</taxon>
        <taxon>Streptophyta</taxon>
        <taxon>Embryophyta</taxon>
        <taxon>Marchantiophyta</taxon>
        <taxon>Marchantiopsida</taxon>
        <taxon>Marchantiidae</taxon>
        <taxon>Marchantiales</taxon>
        <taxon>Ricciaceae</taxon>
        <taxon>Riccia</taxon>
    </lineage>
</organism>
<sequence length="148" mass="16386">MIPTEDQPRSFYTTNGGSKESPIEFSESSEDTMTAAEGKDSYRYSKDNVPYKPSRWSGGTWEDEEDNDPDEITSAPPPAKTFDGSKPEDNLMSLSNAPTLSKSNAPILPLEDLRGKATGQFVASSGVEVDFNVNRLHAYGYSRKCFWD</sequence>
<feature type="region of interest" description="Disordered" evidence="1">
    <location>
        <begin position="1"/>
        <end position="102"/>
    </location>
</feature>
<comment type="caution">
    <text evidence="2">The sequence shown here is derived from an EMBL/GenBank/DDBJ whole genome shotgun (WGS) entry which is preliminary data.</text>
</comment>
<feature type="compositionally biased region" description="Basic and acidic residues" evidence="1">
    <location>
        <begin position="37"/>
        <end position="46"/>
    </location>
</feature>
<feature type="compositionally biased region" description="Acidic residues" evidence="1">
    <location>
        <begin position="61"/>
        <end position="71"/>
    </location>
</feature>
<keyword evidence="3" id="KW-1185">Reference proteome</keyword>
<name>A0ABD3GHM7_9MARC</name>
<dbReference type="Proteomes" id="UP001633002">
    <property type="component" value="Unassembled WGS sequence"/>
</dbReference>
<evidence type="ECO:0000313" key="3">
    <source>
        <dbReference type="Proteomes" id="UP001633002"/>
    </source>
</evidence>
<feature type="compositionally biased region" description="Polar residues" evidence="1">
    <location>
        <begin position="92"/>
        <end position="102"/>
    </location>
</feature>
<evidence type="ECO:0000313" key="2">
    <source>
        <dbReference type="EMBL" id="KAL3678688.1"/>
    </source>
</evidence>
<dbReference type="EMBL" id="JBJQOH010000007">
    <property type="protein sequence ID" value="KAL3678688.1"/>
    <property type="molecule type" value="Genomic_DNA"/>
</dbReference>
<protein>
    <submittedName>
        <fullName evidence="2">Uncharacterized protein</fullName>
    </submittedName>
</protein>
<gene>
    <name evidence="2" type="ORF">R1sor_021644</name>
</gene>
<evidence type="ECO:0000256" key="1">
    <source>
        <dbReference type="SAM" id="MobiDB-lite"/>
    </source>
</evidence>
<dbReference type="AlphaFoldDB" id="A0ABD3GHM7"/>